<dbReference type="InterPro" id="IPR050469">
    <property type="entry name" value="Diguanylate_Cyclase"/>
</dbReference>
<evidence type="ECO:0000256" key="1">
    <source>
        <dbReference type="SAM" id="Phobius"/>
    </source>
</evidence>
<reference evidence="3" key="1">
    <citation type="submission" date="2020-10" db="EMBL/GenBank/DDBJ databases">
        <authorList>
            <person name="Gilroy R."/>
        </authorList>
    </citation>
    <scope>NUCLEOTIDE SEQUENCE</scope>
    <source>
        <strain evidence="3">ChiSjej3B21-11622</strain>
    </source>
</reference>
<dbReference type="NCBIfam" id="TIGR00254">
    <property type="entry name" value="GGDEF"/>
    <property type="match status" value="1"/>
</dbReference>
<evidence type="ECO:0000313" key="4">
    <source>
        <dbReference type="Proteomes" id="UP000886886"/>
    </source>
</evidence>
<proteinExistence type="predicted"/>
<evidence type="ECO:0000313" key="3">
    <source>
        <dbReference type="EMBL" id="HIQ94961.1"/>
    </source>
</evidence>
<feature type="transmembrane region" description="Helical" evidence="1">
    <location>
        <begin position="166"/>
        <end position="183"/>
    </location>
</feature>
<feature type="transmembrane region" description="Helical" evidence="1">
    <location>
        <begin position="195"/>
        <end position="214"/>
    </location>
</feature>
<gene>
    <name evidence="3" type="ORF">IAB26_00170</name>
</gene>
<dbReference type="Pfam" id="PF00990">
    <property type="entry name" value="GGDEF"/>
    <property type="match status" value="1"/>
</dbReference>
<dbReference type="CDD" id="cd01949">
    <property type="entry name" value="GGDEF"/>
    <property type="match status" value="1"/>
</dbReference>
<dbReference type="GO" id="GO:1902201">
    <property type="term" value="P:negative regulation of bacterial-type flagellum-dependent cell motility"/>
    <property type="evidence" value="ECO:0007669"/>
    <property type="project" value="TreeGrafter"/>
</dbReference>
<dbReference type="InterPro" id="IPR029787">
    <property type="entry name" value="Nucleotide_cyclase"/>
</dbReference>
<keyword evidence="1" id="KW-1133">Transmembrane helix</keyword>
<dbReference type="PANTHER" id="PTHR45138:SF9">
    <property type="entry name" value="DIGUANYLATE CYCLASE DGCM-RELATED"/>
    <property type="match status" value="1"/>
</dbReference>
<dbReference type="Proteomes" id="UP000886886">
    <property type="component" value="Unassembled WGS sequence"/>
</dbReference>
<dbReference type="Gene3D" id="3.30.70.270">
    <property type="match status" value="1"/>
</dbReference>
<sequence length="419" mass="48330">MNEWRIQMMPTKCQQLFKSLKDWQKRFSFSREQENRFLRTVAEQSDLFLRILTGFILIFQLYNICYVLIYTDARLHTVASRVYMLMYLFMLIFTLAVLKLRSAWRQRAPIPWERFTFLYSLYGGVLIFWSVCLTLYDQRVSDNLNVYLIVSLSTAGLIYMKPSFSITVYMFSEILLLIQLPYFQQGAISENYGKYVNSVCLALVACFISLYRNYTLRQSFLNQETIDQQRLEIEGQNKKLDYIANHDALTGLGNRYCLDHYVADLVKNGARHRAAVLMIDIDFFKQYNDTFGHLKGDQCLRKVAETMEKLAVPGKLFRYGGEEFLCLMTDLAEWGDGYLTSIALCWGVEGLELPAADTQKNVTVSVGCTEGIMASQEDFMNLLNQADKALYTAKNTGRNRAVRYGDSSPFIEEDGAVGK</sequence>
<feature type="transmembrane region" description="Helical" evidence="1">
    <location>
        <begin position="143"/>
        <end position="160"/>
    </location>
</feature>
<dbReference type="GO" id="GO:0043709">
    <property type="term" value="P:cell adhesion involved in single-species biofilm formation"/>
    <property type="evidence" value="ECO:0007669"/>
    <property type="project" value="TreeGrafter"/>
</dbReference>
<comment type="caution">
    <text evidence="3">The sequence shown here is derived from an EMBL/GenBank/DDBJ whole genome shotgun (WGS) entry which is preliminary data.</text>
</comment>
<dbReference type="PANTHER" id="PTHR45138">
    <property type="entry name" value="REGULATORY COMPONENTS OF SENSORY TRANSDUCTION SYSTEM"/>
    <property type="match status" value="1"/>
</dbReference>
<keyword evidence="1" id="KW-0812">Transmembrane</keyword>
<dbReference type="EMBL" id="DVFT01000002">
    <property type="protein sequence ID" value="HIQ94961.1"/>
    <property type="molecule type" value="Genomic_DNA"/>
</dbReference>
<feature type="transmembrane region" description="Helical" evidence="1">
    <location>
        <begin position="82"/>
        <end position="104"/>
    </location>
</feature>
<dbReference type="SMART" id="SM00267">
    <property type="entry name" value="GGDEF"/>
    <property type="match status" value="1"/>
</dbReference>
<name>A0A9D0ZSD6_9FIRM</name>
<evidence type="ECO:0000259" key="2">
    <source>
        <dbReference type="PROSITE" id="PS50887"/>
    </source>
</evidence>
<dbReference type="InterPro" id="IPR000160">
    <property type="entry name" value="GGDEF_dom"/>
</dbReference>
<dbReference type="GO" id="GO:0005886">
    <property type="term" value="C:plasma membrane"/>
    <property type="evidence" value="ECO:0007669"/>
    <property type="project" value="TreeGrafter"/>
</dbReference>
<feature type="transmembrane region" description="Helical" evidence="1">
    <location>
        <begin position="116"/>
        <end position="136"/>
    </location>
</feature>
<dbReference type="SUPFAM" id="SSF55073">
    <property type="entry name" value="Nucleotide cyclase"/>
    <property type="match status" value="1"/>
</dbReference>
<dbReference type="GO" id="GO:0052621">
    <property type="term" value="F:diguanylate cyclase activity"/>
    <property type="evidence" value="ECO:0007669"/>
    <property type="project" value="TreeGrafter"/>
</dbReference>
<reference evidence="3" key="2">
    <citation type="journal article" date="2021" name="PeerJ">
        <title>Extensive microbial diversity within the chicken gut microbiome revealed by metagenomics and culture.</title>
        <authorList>
            <person name="Gilroy R."/>
            <person name="Ravi A."/>
            <person name="Getino M."/>
            <person name="Pursley I."/>
            <person name="Horton D.L."/>
            <person name="Alikhan N.F."/>
            <person name="Baker D."/>
            <person name="Gharbi K."/>
            <person name="Hall N."/>
            <person name="Watson M."/>
            <person name="Adriaenssens E.M."/>
            <person name="Foster-Nyarko E."/>
            <person name="Jarju S."/>
            <person name="Secka A."/>
            <person name="Antonio M."/>
            <person name="Oren A."/>
            <person name="Chaudhuri R.R."/>
            <person name="La Ragione R."/>
            <person name="Hildebrand F."/>
            <person name="Pallen M.J."/>
        </authorList>
    </citation>
    <scope>NUCLEOTIDE SEQUENCE</scope>
    <source>
        <strain evidence="3">ChiSjej3B21-11622</strain>
    </source>
</reference>
<feature type="transmembrane region" description="Helical" evidence="1">
    <location>
        <begin position="47"/>
        <end position="70"/>
    </location>
</feature>
<keyword evidence="1" id="KW-0472">Membrane</keyword>
<dbReference type="InterPro" id="IPR043128">
    <property type="entry name" value="Rev_trsase/Diguanyl_cyclase"/>
</dbReference>
<dbReference type="AlphaFoldDB" id="A0A9D0ZSD6"/>
<protein>
    <submittedName>
        <fullName evidence="3">GGDEF domain-containing protein</fullName>
    </submittedName>
</protein>
<dbReference type="PROSITE" id="PS50887">
    <property type="entry name" value="GGDEF"/>
    <property type="match status" value="1"/>
</dbReference>
<accession>A0A9D0ZSD6</accession>
<feature type="domain" description="GGDEF" evidence="2">
    <location>
        <begin position="272"/>
        <end position="406"/>
    </location>
</feature>
<organism evidence="3 4">
    <name type="scientific">Candidatus Limivivens merdigallinarum</name>
    <dbReference type="NCBI Taxonomy" id="2840859"/>
    <lineage>
        <taxon>Bacteria</taxon>
        <taxon>Bacillati</taxon>
        <taxon>Bacillota</taxon>
        <taxon>Clostridia</taxon>
        <taxon>Lachnospirales</taxon>
        <taxon>Lachnospiraceae</taxon>
        <taxon>Lachnospiraceae incertae sedis</taxon>
        <taxon>Candidatus Limivivens</taxon>
    </lineage>
</organism>